<feature type="domain" description="Integrase catalytic" evidence="1">
    <location>
        <begin position="65"/>
        <end position="93"/>
    </location>
</feature>
<dbReference type="Pfam" id="PF13518">
    <property type="entry name" value="HTH_28"/>
    <property type="match status" value="1"/>
</dbReference>
<dbReference type="GO" id="GO:0043565">
    <property type="term" value="F:sequence-specific DNA binding"/>
    <property type="evidence" value="ECO:0007669"/>
    <property type="project" value="InterPro"/>
</dbReference>
<keyword evidence="4" id="KW-1185">Reference proteome</keyword>
<evidence type="ECO:0000259" key="2">
    <source>
        <dbReference type="Pfam" id="PF13518"/>
    </source>
</evidence>
<accession>A0A3E2TG15</accession>
<evidence type="ECO:0000313" key="4">
    <source>
        <dbReference type="Proteomes" id="UP000261011"/>
    </source>
</evidence>
<dbReference type="AlphaFoldDB" id="A0A3E2TG15"/>
<dbReference type="OrthoDB" id="9781005at2"/>
<gene>
    <name evidence="3" type="ORF">DXA39_07855</name>
</gene>
<comment type="caution">
    <text evidence="3">The sequence shown here is derived from an EMBL/GenBank/DDBJ whole genome shotgun (WGS) entry which is preliminary data.</text>
</comment>
<organism evidence="3 4">
    <name type="scientific">Anaerococcus nagyae</name>
    <dbReference type="NCBI Taxonomy" id="1755241"/>
    <lineage>
        <taxon>Bacteria</taxon>
        <taxon>Bacillati</taxon>
        <taxon>Bacillota</taxon>
        <taxon>Tissierellia</taxon>
        <taxon>Tissierellales</taxon>
        <taxon>Peptoniphilaceae</taxon>
        <taxon>Anaerococcus</taxon>
    </lineage>
</organism>
<dbReference type="InterPro" id="IPR036388">
    <property type="entry name" value="WH-like_DNA-bd_sf"/>
</dbReference>
<dbReference type="EMBL" id="QVEU01000008">
    <property type="protein sequence ID" value="RGB74913.1"/>
    <property type="molecule type" value="Genomic_DNA"/>
</dbReference>
<reference evidence="3 4" key="1">
    <citation type="submission" date="2018-08" db="EMBL/GenBank/DDBJ databases">
        <title>A genome reference for cultivated species of the human gut microbiota.</title>
        <authorList>
            <person name="Zou Y."/>
            <person name="Xue W."/>
            <person name="Luo G."/>
        </authorList>
    </citation>
    <scope>NUCLEOTIDE SEQUENCE [LARGE SCALE GENOMIC DNA]</scope>
    <source>
        <strain evidence="3 4">OF01-3</strain>
    </source>
</reference>
<proteinExistence type="predicted"/>
<dbReference type="SUPFAM" id="SSF48295">
    <property type="entry name" value="TrpR-like"/>
    <property type="match status" value="1"/>
</dbReference>
<name>A0A3E2TG15_9FIRM</name>
<dbReference type="Gene3D" id="1.10.10.10">
    <property type="entry name" value="Winged helix-like DNA-binding domain superfamily/Winged helix DNA-binding domain"/>
    <property type="match status" value="1"/>
</dbReference>
<protein>
    <submittedName>
        <fullName evidence="3">Uncharacterized protein</fullName>
    </submittedName>
</protein>
<dbReference type="GO" id="GO:0015074">
    <property type="term" value="P:DNA integration"/>
    <property type="evidence" value="ECO:0007669"/>
    <property type="project" value="InterPro"/>
</dbReference>
<dbReference type="InterPro" id="IPR055247">
    <property type="entry name" value="InsJ-like_HTH"/>
</dbReference>
<evidence type="ECO:0000313" key="3">
    <source>
        <dbReference type="EMBL" id="RGB74913.1"/>
    </source>
</evidence>
<dbReference type="Proteomes" id="UP000261011">
    <property type="component" value="Unassembled WGS sequence"/>
</dbReference>
<dbReference type="InterPro" id="IPR001584">
    <property type="entry name" value="Integrase_cat-core"/>
</dbReference>
<sequence>MAKYSTEFKMKVVKEYLESNISYKNLSDKYNITTSSIIKNWVNAYKSQGFEELKVKRKNTQYTMENFFGILKQEIYYGNKFYSYEHLKKTIEDS</sequence>
<dbReference type="InterPro" id="IPR010921">
    <property type="entry name" value="Trp_repressor/repl_initiator"/>
</dbReference>
<evidence type="ECO:0000259" key="1">
    <source>
        <dbReference type="Pfam" id="PF13333"/>
    </source>
</evidence>
<feature type="domain" description="Insertion element IS150 protein InsJ-like helix-turn-helix" evidence="2">
    <location>
        <begin position="8"/>
        <end position="57"/>
    </location>
</feature>
<dbReference type="Pfam" id="PF13333">
    <property type="entry name" value="rve_2"/>
    <property type="match status" value="1"/>
</dbReference>